<evidence type="ECO:0000256" key="1">
    <source>
        <dbReference type="SAM" id="Phobius"/>
    </source>
</evidence>
<sequence length="137" mass="15854">MKRIFFTRPYKFVFIPIGGAAILSLVSFIVMQLWNNLLPGILHVSAITFWQAMGIFILCKILFGFGKGGRGFGGPGGGPWMRRKMEEKFKNMTPEERERFKQKMGDRMCHWRDYNPDVKHPFDHNWDAGQPKTEAAE</sequence>
<evidence type="ECO:0000313" key="2">
    <source>
        <dbReference type="EMBL" id="MBE9668828.1"/>
    </source>
</evidence>
<keyword evidence="1" id="KW-0812">Transmembrane</keyword>
<proteinExistence type="predicted"/>
<evidence type="ECO:0000313" key="3">
    <source>
        <dbReference type="Proteomes" id="UP000632774"/>
    </source>
</evidence>
<dbReference type="RefSeq" id="WP_194108206.1">
    <property type="nucleotide sequence ID" value="NZ_JADFFM010000002.1"/>
</dbReference>
<dbReference type="EMBL" id="JADFFM010000002">
    <property type="protein sequence ID" value="MBE9668828.1"/>
    <property type="molecule type" value="Genomic_DNA"/>
</dbReference>
<protein>
    <submittedName>
        <fullName evidence="2">Uncharacterized protein</fullName>
    </submittedName>
</protein>
<reference evidence="2 3" key="1">
    <citation type="submission" date="2020-10" db="EMBL/GenBank/DDBJ databases">
        <title>Mucilaginibacter mali sp. nov., isolated from rhizosphere soil of apple orchard.</title>
        <authorList>
            <person name="Lee J.-S."/>
            <person name="Kim H.S."/>
            <person name="Kim J.-S."/>
        </authorList>
    </citation>
    <scope>NUCLEOTIDE SEQUENCE [LARGE SCALE GENOMIC DNA]</scope>
    <source>
        <strain evidence="2 3">KCTC 23157</strain>
    </source>
</reference>
<comment type="caution">
    <text evidence="2">The sequence shown here is derived from an EMBL/GenBank/DDBJ whole genome shotgun (WGS) entry which is preliminary data.</text>
</comment>
<feature type="transmembrane region" description="Helical" evidence="1">
    <location>
        <begin position="40"/>
        <end position="63"/>
    </location>
</feature>
<keyword evidence="3" id="KW-1185">Reference proteome</keyword>
<name>A0ABR9XN78_9SPHI</name>
<gene>
    <name evidence="2" type="ORF">IRJ18_20840</name>
</gene>
<accession>A0ABR9XN78</accession>
<organism evidence="2 3">
    <name type="scientific">Mucilaginibacter boryungensis</name>
    <dbReference type="NCBI Taxonomy" id="768480"/>
    <lineage>
        <taxon>Bacteria</taxon>
        <taxon>Pseudomonadati</taxon>
        <taxon>Bacteroidota</taxon>
        <taxon>Sphingobacteriia</taxon>
        <taxon>Sphingobacteriales</taxon>
        <taxon>Sphingobacteriaceae</taxon>
        <taxon>Mucilaginibacter</taxon>
    </lineage>
</organism>
<keyword evidence="1" id="KW-1133">Transmembrane helix</keyword>
<feature type="transmembrane region" description="Helical" evidence="1">
    <location>
        <begin position="12"/>
        <end position="34"/>
    </location>
</feature>
<dbReference type="Proteomes" id="UP000632774">
    <property type="component" value="Unassembled WGS sequence"/>
</dbReference>
<keyword evidence="1" id="KW-0472">Membrane</keyword>